<evidence type="ECO:0000256" key="4">
    <source>
        <dbReference type="ARBA" id="ARBA00019232"/>
    </source>
</evidence>
<dbReference type="Proteomes" id="UP000760545">
    <property type="component" value="Unassembled WGS sequence"/>
</dbReference>
<proteinExistence type="inferred from homology"/>
<comment type="similarity">
    <text evidence="2 6">Belongs to the peptidase S26 family.</text>
</comment>
<protein>
    <recommendedName>
        <fullName evidence="4 6">Signal peptidase I</fullName>
        <ecNumber evidence="3 6">3.4.21.89</ecNumber>
    </recommendedName>
</protein>
<dbReference type="NCBIfam" id="TIGR02227">
    <property type="entry name" value="sigpep_I_bact"/>
    <property type="match status" value="1"/>
</dbReference>
<evidence type="ECO:0000259" key="7">
    <source>
        <dbReference type="Pfam" id="PF10502"/>
    </source>
</evidence>
<keyword evidence="9" id="KW-1185">Reference proteome</keyword>
<evidence type="ECO:0000256" key="6">
    <source>
        <dbReference type="RuleBase" id="RU362042"/>
    </source>
</evidence>
<evidence type="ECO:0000256" key="3">
    <source>
        <dbReference type="ARBA" id="ARBA00013208"/>
    </source>
</evidence>
<comment type="caution">
    <text evidence="6">Lacks conserved residue(s) required for the propagation of feature annotation.</text>
</comment>
<evidence type="ECO:0000256" key="5">
    <source>
        <dbReference type="ARBA" id="ARBA00022801"/>
    </source>
</evidence>
<dbReference type="PROSITE" id="PS00761">
    <property type="entry name" value="SPASE_I_3"/>
    <property type="match status" value="1"/>
</dbReference>
<dbReference type="EC" id="3.4.21.89" evidence="3 6"/>
<name>A0ABX1DEF7_9FLAO</name>
<dbReference type="Gene3D" id="2.10.109.10">
    <property type="entry name" value="Umud Fragment, subunit A"/>
    <property type="match status" value="2"/>
</dbReference>
<dbReference type="SUPFAM" id="SSF51306">
    <property type="entry name" value="LexA/Signal peptidase"/>
    <property type="match status" value="1"/>
</dbReference>
<feature type="domain" description="Peptidase S26" evidence="7">
    <location>
        <begin position="334"/>
        <end position="377"/>
    </location>
</feature>
<keyword evidence="6" id="KW-0645">Protease</keyword>
<feature type="domain" description="Peptidase S26" evidence="7">
    <location>
        <begin position="62"/>
        <end position="205"/>
    </location>
</feature>
<keyword evidence="6" id="KW-1133">Transmembrane helix</keyword>
<keyword evidence="6" id="KW-0812">Transmembrane</keyword>
<dbReference type="EMBL" id="JAAVJS010000025">
    <property type="protein sequence ID" value="NJX16640.1"/>
    <property type="molecule type" value="Genomic_DNA"/>
</dbReference>
<keyword evidence="6" id="KW-0472">Membrane</keyword>
<sequence length="395" mass="46812">MKTISFTNIKNKHYLIYFFLLFILISGKLWFFIFLVVLCLVCFLINKFLTLIKNSYCKKVLKFILSIFFLVLVISSFKTFVFGVFRIPSSSMEDTLFPKDVIIVNKLKYGPRLPRSPFDILFINIPYYYNENARKRFNEYWWPYKRFSGTTAIKKGDVIVFNSLLRKDFILVKRCVAIAGDTLHIKNGIVYNNGKIFKVEAAKYRYKFKVKYKTAFDKAIDSLNLGHIRFSIIRKNNFLKARLSKDEVERIKNLESIENFQISLDPFRPKRKFLAKLPNKNWTFDSMGPFVIPKKGLKIDLNYENYLLYKQTINKFEKGNLKHNEGKFYVNGKTATTYTFKKNYYFMMGDNRKASSDSRVWGFLPEENIIGKVQCVLFSNYKNKFQWNRLLKSID</sequence>
<feature type="transmembrane region" description="Helical" evidence="6">
    <location>
        <begin position="63"/>
        <end position="85"/>
    </location>
</feature>
<comment type="catalytic activity">
    <reaction evidence="1 6">
        <text>Cleavage of hydrophobic, N-terminal signal or leader sequences from secreted and periplasmic proteins.</text>
        <dbReference type="EC" id="3.4.21.89"/>
    </reaction>
</comment>
<dbReference type="PRINTS" id="PR00727">
    <property type="entry name" value="LEADERPTASE"/>
</dbReference>
<dbReference type="GO" id="GO:0009003">
    <property type="term" value="F:signal peptidase activity"/>
    <property type="evidence" value="ECO:0007669"/>
    <property type="project" value="UniProtKB-EC"/>
</dbReference>
<dbReference type="InterPro" id="IPR000223">
    <property type="entry name" value="Pept_S26A_signal_pept_1"/>
</dbReference>
<evidence type="ECO:0000256" key="2">
    <source>
        <dbReference type="ARBA" id="ARBA00009370"/>
    </source>
</evidence>
<evidence type="ECO:0000313" key="8">
    <source>
        <dbReference type="EMBL" id="NJX16640.1"/>
    </source>
</evidence>
<dbReference type="CDD" id="cd06530">
    <property type="entry name" value="S26_SPase_I"/>
    <property type="match status" value="2"/>
</dbReference>
<dbReference type="InterPro" id="IPR019533">
    <property type="entry name" value="Peptidase_S26"/>
</dbReference>
<comment type="caution">
    <text evidence="8">The sequence shown here is derived from an EMBL/GenBank/DDBJ whole genome shotgun (WGS) entry which is preliminary data.</text>
</comment>
<keyword evidence="5 6" id="KW-0378">Hydrolase</keyword>
<dbReference type="PANTHER" id="PTHR43390:SF1">
    <property type="entry name" value="CHLOROPLAST PROCESSING PEPTIDASE"/>
    <property type="match status" value="1"/>
</dbReference>
<dbReference type="InterPro" id="IPR036286">
    <property type="entry name" value="LexA/Signal_pep-like_sf"/>
</dbReference>
<dbReference type="InterPro" id="IPR019758">
    <property type="entry name" value="Pept_S26A_signal_pept_1_CS"/>
</dbReference>
<feature type="transmembrane region" description="Helical" evidence="6">
    <location>
        <begin position="15"/>
        <end position="43"/>
    </location>
</feature>
<evidence type="ECO:0000313" key="9">
    <source>
        <dbReference type="Proteomes" id="UP000760545"/>
    </source>
</evidence>
<gene>
    <name evidence="8" type="primary">lepB</name>
    <name evidence="8" type="ORF">HC176_14195</name>
</gene>
<dbReference type="Pfam" id="PF10502">
    <property type="entry name" value="Peptidase_S26"/>
    <property type="match status" value="2"/>
</dbReference>
<evidence type="ECO:0000256" key="1">
    <source>
        <dbReference type="ARBA" id="ARBA00000677"/>
    </source>
</evidence>
<organism evidence="8 9">
    <name type="scientific">Tamlana crocina</name>
    <dbReference type="NCBI Taxonomy" id="393006"/>
    <lineage>
        <taxon>Bacteria</taxon>
        <taxon>Pseudomonadati</taxon>
        <taxon>Bacteroidota</taxon>
        <taxon>Flavobacteriia</taxon>
        <taxon>Flavobacteriales</taxon>
        <taxon>Flavobacteriaceae</taxon>
        <taxon>Tamlana</taxon>
    </lineage>
</organism>
<comment type="subcellular location">
    <subcellularLocation>
        <location evidence="6">Membrane</location>
        <topology evidence="6">Single-pass type II membrane protein</topology>
    </subcellularLocation>
</comment>
<reference evidence="8 9" key="1">
    <citation type="submission" date="2020-03" db="EMBL/GenBank/DDBJ databases">
        <title>Tamlana sp. nov, isolated from XXX.</title>
        <authorList>
            <person name="Cao W.R."/>
        </authorList>
    </citation>
    <scope>NUCLEOTIDE SEQUENCE [LARGE SCALE GENOMIC DNA]</scope>
    <source>
        <strain evidence="8 9">HST1-43</strain>
    </source>
</reference>
<dbReference type="PANTHER" id="PTHR43390">
    <property type="entry name" value="SIGNAL PEPTIDASE I"/>
    <property type="match status" value="1"/>
</dbReference>
<accession>A0ABX1DEF7</accession>